<name>A0ACC1N6K2_9APHY</name>
<dbReference type="EMBL" id="JANSHE010004803">
    <property type="protein sequence ID" value="KAJ2974623.1"/>
    <property type="molecule type" value="Genomic_DNA"/>
</dbReference>
<proteinExistence type="predicted"/>
<sequence length="361" mass="41410">MDFVEPFPLSSGYDYLWVVVCRLTSMAHLIPVRTTDTAADLVMVYLREVVRLHGLPDSIVSDRDSKLTSKFWKELHRLLGAKLLMSTSFHPQTDGLSECTIRSVTQILRALVSPNQLDWYEKLPIAEFTINSAVSATTGFAPFELNYGYLPQSMSRIQTNSPYPGVKEFAEHAKANLEMAHDAIMDARVSQTHQANKHCQAEPELEVGDLVYLSTKNLAVLKGWARKLVPKYIGPYTILEAYPNTSNYVLDLPQELRECRIHPKFHASLLRRQIPNDDAVFPHRKAKAFYNFGVDDTTEWLVDEIVGHEWVGNRCQFHVRWTLGDHIWEPYENCKELAALDEYCKLMGVKSWWALPQRKKD</sequence>
<keyword evidence="2" id="KW-1185">Reference proteome</keyword>
<evidence type="ECO:0000313" key="1">
    <source>
        <dbReference type="EMBL" id="KAJ2974623.1"/>
    </source>
</evidence>
<reference evidence="1" key="1">
    <citation type="submission" date="2022-08" db="EMBL/GenBank/DDBJ databases">
        <title>Genome Sequence of Pycnoporus sanguineus.</title>
        <authorList>
            <person name="Buettner E."/>
        </authorList>
    </citation>
    <scope>NUCLEOTIDE SEQUENCE</scope>
    <source>
        <strain evidence="1">CG-C14</strain>
    </source>
</reference>
<dbReference type="Proteomes" id="UP001144978">
    <property type="component" value="Unassembled WGS sequence"/>
</dbReference>
<comment type="caution">
    <text evidence="1">The sequence shown here is derived from an EMBL/GenBank/DDBJ whole genome shotgun (WGS) entry which is preliminary data.</text>
</comment>
<evidence type="ECO:0000313" key="2">
    <source>
        <dbReference type="Proteomes" id="UP001144978"/>
    </source>
</evidence>
<gene>
    <name evidence="1" type="ORF">NUW54_g11865</name>
</gene>
<protein>
    <submittedName>
        <fullName evidence="1">Uncharacterized protein</fullName>
    </submittedName>
</protein>
<organism evidence="1 2">
    <name type="scientific">Trametes sanguinea</name>
    <dbReference type="NCBI Taxonomy" id="158606"/>
    <lineage>
        <taxon>Eukaryota</taxon>
        <taxon>Fungi</taxon>
        <taxon>Dikarya</taxon>
        <taxon>Basidiomycota</taxon>
        <taxon>Agaricomycotina</taxon>
        <taxon>Agaricomycetes</taxon>
        <taxon>Polyporales</taxon>
        <taxon>Polyporaceae</taxon>
        <taxon>Trametes</taxon>
    </lineage>
</organism>
<accession>A0ACC1N6K2</accession>